<protein>
    <submittedName>
        <fullName evidence="1">Uncharacterized protein</fullName>
    </submittedName>
</protein>
<dbReference type="KEGG" id="pco:PHACADRAFT_193584"/>
<dbReference type="AlphaFoldDB" id="K5X6I1"/>
<organism evidence="1 2">
    <name type="scientific">Phanerochaete carnosa (strain HHB-10118-sp)</name>
    <name type="common">White-rot fungus</name>
    <name type="synonym">Peniophora carnosa</name>
    <dbReference type="NCBI Taxonomy" id="650164"/>
    <lineage>
        <taxon>Eukaryota</taxon>
        <taxon>Fungi</taxon>
        <taxon>Dikarya</taxon>
        <taxon>Basidiomycota</taxon>
        <taxon>Agaricomycotina</taxon>
        <taxon>Agaricomycetes</taxon>
        <taxon>Polyporales</taxon>
        <taxon>Phanerochaetaceae</taxon>
        <taxon>Phanerochaete</taxon>
    </lineage>
</organism>
<sequence length="146" mass="15925">MIADTPLLAMFKNSLRSFDTVADIRPYPAKPTAPLTFTAAPALLQPATVFENAELKLRIQYLEAAAAKAEDGAERLGCDLSVSQGRVAGLEAEKHTTEAKIHSLFHVRDSLLSRLDSACANAGKAYEECDELRELCYNAGKERNDL</sequence>
<proteinExistence type="predicted"/>
<reference evidence="1 2" key="1">
    <citation type="journal article" date="2012" name="BMC Genomics">
        <title>Comparative genomics of the white-rot fungi, Phanerochaete carnosa and P. chrysosporium, to elucidate the genetic basis of the distinct wood types they colonize.</title>
        <authorList>
            <person name="Suzuki H."/>
            <person name="MacDonald J."/>
            <person name="Syed K."/>
            <person name="Salamov A."/>
            <person name="Hori C."/>
            <person name="Aerts A."/>
            <person name="Henrissat B."/>
            <person name="Wiebenga A."/>
            <person name="vanKuyk P.A."/>
            <person name="Barry K."/>
            <person name="Lindquist E."/>
            <person name="LaButti K."/>
            <person name="Lapidus A."/>
            <person name="Lucas S."/>
            <person name="Coutinho P."/>
            <person name="Gong Y."/>
            <person name="Samejima M."/>
            <person name="Mahadevan R."/>
            <person name="Abou-Zaid M."/>
            <person name="de Vries R.P."/>
            <person name="Igarashi K."/>
            <person name="Yadav J.S."/>
            <person name="Grigoriev I.V."/>
            <person name="Master E.R."/>
        </authorList>
    </citation>
    <scope>NUCLEOTIDE SEQUENCE [LARGE SCALE GENOMIC DNA]</scope>
    <source>
        <strain evidence="1 2">HHB-10118-sp</strain>
    </source>
</reference>
<evidence type="ECO:0000313" key="2">
    <source>
        <dbReference type="Proteomes" id="UP000008370"/>
    </source>
</evidence>
<dbReference type="GeneID" id="18910916"/>
<dbReference type="Proteomes" id="UP000008370">
    <property type="component" value="Unassembled WGS sequence"/>
</dbReference>
<dbReference type="HOGENOM" id="CLU_1778142_0_0_1"/>
<name>K5X6I1_PHACS</name>
<dbReference type="EMBL" id="JH930470">
    <property type="protein sequence ID" value="EKM58467.1"/>
    <property type="molecule type" value="Genomic_DNA"/>
</dbReference>
<dbReference type="RefSeq" id="XP_007393779.1">
    <property type="nucleotide sequence ID" value="XM_007393717.1"/>
</dbReference>
<keyword evidence="2" id="KW-1185">Reference proteome</keyword>
<accession>K5X6I1</accession>
<dbReference type="InParanoid" id="K5X6I1"/>
<gene>
    <name evidence="1" type="ORF">PHACADRAFT_193584</name>
</gene>
<evidence type="ECO:0000313" key="1">
    <source>
        <dbReference type="EMBL" id="EKM58467.1"/>
    </source>
</evidence>